<feature type="domain" description="Heparinase II/III-like C-terminal" evidence="2">
    <location>
        <begin position="123"/>
        <end position="294"/>
    </location>
</feature>
<dbReference type="PANTHER" id="PTHR38045">
    <property type="entry name" value="CHROMOSOME 1, WHOLE GENOME SHOTGUN SEQUENCE"/>
    <property type="match status" value="1"/>
</dbReference>
<dbReference type="InterPro" id="IPR012480">
    <property type="entry name" value="Hepar_II_III_C"/>
</dbReference>
<sequence length="357" mass="39551">MLILTFLVRRVFLESADYILHAVGPSGWFFNYSDSGSNPGIRPELYWFAQKVKRSELIWWNECNLRQHSEGKLSVLGDDRLLPLLLLWRKADEQSTEPLALSWAGDGVNPVSFHRSSWTDRNASFVGLKGGSPGASHGHMDVGQFVMESDGVRWAVDLGSQSYHELESAGLDIWSDDRWKVFRFGNMSHSVLVVDEAPQVINGQAPITRHQSNETLKYSVIDTSSVYAGQLKSSSRGVALYANGSVQIEDLITIEGRETKLCWSMVTLAEIEVLDASRARLSQDGEALMVEVFAPSNAVLEVVSMKPTHAYDAPNPGAKRLCFTLKVPAAEELRIAVSLIPETASPVTGERLPMSDW</sequence>
<protein>
    <submittedName>
        <fullName evidence="3">Heparinase II/III family protein</fullName>
    </submittedName>
</protein>
<organism evidence="3 4">
    <name type="scientific">Coraliomargarita algicola</name>
    <dbReference type="NCBI Taxonomy" id="3092156"/>
    <lineage>
        <taxon>Bacteria</taxon>
        <taxon>Pseudomonadati</taxon>
        <taxon>Verrucomicrobiota</taxon>
        <taxon>Opitutia</taxon>
        <taxon>Puniceicoccales</taxon>
        <taxon>Coraliomargaritaceae</taxon>
        <taxon>Coraliomargarita</taxon>
    </lineage>
</organism>
<evidence type="ECO:0000313" key="4">
    <source>
        <dbReference type="Proteomes" id="UP001324993"/>
    </source>
</evidence>
<dbReference type="Gene3D" id="2.70.98.70">
    <property type="match status" value="1"/>
</dbReference>
<evidence type="ECO:0000256" key="1">
    <source>
        <dbReference type="ARBA" id="ARBA00004196"/>
    </source>
</evidence>
<dbReference type="Pfam" id="PF07940">
    <property type="entry name" value="Hepar_II_III_C"/>
    <property type="match status" value="1"/>
</dbReference>
<evidence type="ECO:0000313" key="3">
    <source>
        <dbReference type="EMBL" id="WPJ95115.1"/>
    </source>
</evidence>
<comment type="subcellular location">
    <subcellularLocation>
        <location evidence="1">Cell envelope</location>
    </subcellularLocation>
</comment>
<dbReference type="PANTHER" id="PTHR38045:SF1">
    <property type="entry name" value="HEPARINASE II_III-LIKE PROTEIN"/>
    <property type="match status" value="1"/>
</dbReference>
<proteinExistence type="predicted"/>
<reference evidence="3 4" key="1">
    <citation type="submission" date="2023-11" db="EMBL/GenBank/DDBJ databases">
        <title>Coraliomargarita sp. nov., isolated from marine algae.</title>
        <authorList>
            <person name="Lee J.K."/>
            <person name="Baek J.H."/>
            <person name="Kim J.M."/>
            <person name="Choi D.G."/>
            <person name="Jeon C.O."/>
        </authorList>
    </citation>
    <scope>NUCLEOTIDE SEQUENCE [LARGE SCALE GENOMIC DNA]</scope>
    <source>
        <strain evidence="3 4">J2-16</strain>
    </source>
</reference>
<gene>
    <name evidence="3" type="ORF">SH580_16950</name>
</gene>
<dbReference type="Gene3D" id="1.50.10.100">
    <property type="entry name" value="Chondroitin AC/alginate lyase"/>
    <property type="match status" value="1"/>
</dbReference>
<dbReference type="InterPro" id="IPR008929">
    <property type="entry name" value="Chondroitin_lyas"/>
</dbReference>
<accession>A0ABZ0RG26</accession>
<evidence type="ECO:0000259" key="2">
    <source>
        <dbReference type="Pfam" id="PF07940"/>
    </source>
</evidence>
<keyword evidence="4" id="KW-1185">Reference proteome</keyword>
<name>A0ABZ0RG26_9BACT</name>
<dbReference type="RefSeq" id="WP_319832009.1">
    <property type="nucleotide sequence ID" value="NZ_CP138858.1"/>
</dbReference>
<dbReference type="Proteomes" id="UP001324993">
    <property type="component" value="Chromosome"/>
</dbReference>
<dbReference type="EMBL" id="CP138858">
    <property type="protein sequence ID" value="WPJ95115.1"/>
    <property type="molecule type" value="Genomic_DNA"/>
</dbReference>